<dbReference type="EMBL" id="KZ293650">
    <property type="protein sequence ID" value="PBK96762.1"/>
    <property type="molecule type" value="Genomic_DNA"/>
</dbReference>
<proteinExistence type="predicted"/>
<organism evidence="1 2">
    <name type="scientific">Armillaria gallica</name>
    <name type="common">Bulbous honey fungus</name>
    <name type="synonym">Armillaria bulbosa</name>
    <dbReference type="NCBI Taxonomy" id="47427"/>
    <lineage>
        <taxon>Eukaryota</taxon>
        <taxon>Fungi</taxon>
        <taxon>Dikarya</taxon>
        <taxon>Basidiomycota</taxon>
        <taxon>Agaricomycotina</taxon>
        <taxon>Agaricomycetes</taxon>
        <taxon>Agaricomycetidae</taxon>
        <taxon>Agaricales</taxon>
        <taxon>Marasmiineae</taxon>
        <taxon>Physalacriaceae</taxon>
        <taxon>Armillaria</taxon>
    </lineage>
</organism>
<evidence type="ECO:0000313" key="2">
    <source>
        <dbReference type="Proteomes" id="UP000217790"/>
    </source>
</evidence>
<dbReference type="STRING" id="47427.A0A2H3DZ84"/>
<keyword evidence="2" id="KW-1185">Reference proteome</keyword>
<dbReference type="AlphaFoldDB" id="A0A2H3DZ84"/>
<dbReference type="Gene3D" id="1.10.238.10">
    <property type="entry name" value="EF-hand"/>
    <property type="match status" value="1"/>
</dbReference>
<evidence type="ECO:0000313" key="1">
    <source>
        <dbReference type="EMBL" id="PBK96762.1"/>
    </source>
</evidence>
<name>A0A2H3DZ84_ARMGA</name>
<dbReference type="Proteomes" id="UP000217790">
    <property type="component" value="Unassembled WGS sequence"/>
</dbReference>
<dbReference type="OMA" id="DEIMEFM"/>
<dbReference type="InterPro" id="IPR011992">
    <property type="entry name" value="EF-hand-dom_pair"/>
</dbReference>
<evidence type="ECO:0008006" key="3">
    <source>
        <dbReference type="Google" id="ProtNLM"/>
    </source>
</evidence>
<accession>A0A2H3DZ84</accession>
<dbReference type="SUPFAM" id="SSF47473">
    <property type="entry name" value="EF-hand"/>
    <property type="match status" value="1"/>
</dbReference>
<reference evidence="2" key="1">
    <citation type="journal article" date="2017" name="Nat. Ecol. Evol.">
        <title>Genome expansion and lineage-specific genetic innovations in the forest pathogenic fungi Armillaria.</title>
        <authorList>
            <person name="Sipos G."/>
            <person name="Prasanna A.N."/>
            <person name="Walter M.C."/>
            <person name="O'Connor E."/>
            <person name="Balint B."/>
            <person name="Krizsan K."/>
            <person name="Kiss B."/>
            <person name="Hess J."/>
            <person name="Varga T."/>
            <person name="Slot J."/>
            <person name="Riley R."/>
            <person name="Boka B."/>
            <person name="Rigling D."/>
            <person name="Barry K."/>
            <person name="Lee J."/>
            <person name="Mihaltcheva S."/>
            <person name="LaButti K."/>
            <person name="Lipzen A."/>
            <person name="Waldron R."/>
            <person name="Moloney N.M."/>
            <person name="Sperisen C."/>
            <person name="Kredics L."/>
            <person name="Vagvoelgyi C."/>
            <person name="Patrignani A."/>
            <person name="Fitzpatrick D."/>
            <person name="Nagy I."/>
            <person name="Doyle S."/>
            <person name="Anderson J.B."/>
            <person name="Grigoriev I.V."/>
            <person name="Gueldener U."/>
            <person name="Muensterkoetter M."/>
            <person name="Nagy L.G."/>
        </authorList>
    </citation>
    <scope>NUCLEOTIDE SEQUENCE [LARGE SCALE GENOMIC DNA]</scope>
    <source>
        <strain evidence="2">Ar21-2</strain>
    </source>
</reference>
<dbReference type="OrthoDB" id="26525at2759"/>
<dbReference type="InParanoid" id="A0A2H3DZ84"/>
<sequence length="109" mass="12461">MPAKLLDEEGDITPEFEAALRAIFNKYASPSSNTLSRAQIQQYFLDTNGVASPDSQIDEIMEFMDIDENTGNLSFGGFMQIYQLQTENDEAETWKDLEKHGYDRELKKN</sequence>
<gene>
    <name evidence="1" type="ORF">ARMGADRAFT_924632</name>
</gene>
<protein>
    <recommendedName>
        <fullName evidence="3">EF-hand domain-containing protein</fullName>
    </recommendedName>
</protein>